<evidence type="ECO:0008006" key="2">
    <source>
        <dbReference type="Google" id="ProtNLM"/>
    </source>
</evidence>
<reference evidence="1" key="1">
    <citation type="submission" date="2017-05" db="UniProtKB">
        <authorList>
            <consortium name="EnsemblMetazoa"/>
        </authorList>
    </citation>
    <scope>IDENTIFICATION</scope>
</reference>
<dbReference type="InterPro" id="IPR036116">
    <property type="entry name" value="FN3_sf"/>
</dbReference>
<name>A0A1X7UA54_AMPQE</name>
<dbReference type="SUPFAM" id="SSF49265">
    <property type="entry name" value="Fibronectin type III"/>
    <property type="match status" value="1"/>
</dbReference>
<dbReference type="InterPro" id="IPR013783">
    <property type="entry name" value="Ig-like_fold"/>
</dbReference>
<protein>
    <recommendedName>
        <fullName evidence="2">Fibronectin type-III domain-containing protein</fullName>
    </recommendedName>
</protein>
<dbReference type="AlphaFoldDB" id="A0A1X7UA54"/>
<dbReference type="InParanoid" id="A0A1X7UA54"/>
<proteinExistence type="predicted"/>
<accession>A0A1X7UA54</accession>
<evidence type="ECO:0000313" key="1">
    <source>
        <dbReference type="EnsemblMetazoa" id="Aqu2.1.24635_001"/>
    </source>
</evidence>
<sequence length="85" mass="9360">PSSPPITVTGFIFNATSIKLNWTNISVIHVVEYIKTGGVTRSVLSTSENEIMLTDLSPMSTYTFMVYSYEDIISANSTATTLKFD</sequence>
<dbReference type="EnsemblMetazoa" id="Aqu2.1.24635_001">
    <property type="protein sequence ID" value="Aqu2.1.24635_001"/>
    <property type="gene ID" value="Aqu2.1.24635"/>
</dbReference>
<dbReference type="Gene3D" id="2.60.40.10">
    <property type="entry name" value="Immunoglobulins"/>
    <property type="match status" value="1"/>
</dbReference>
<organism evidence="1">
    <name type="scientific">Amphimedon queenslandica</name>
    <name type="common">Sponge</name>
    <dbReference type="NCBI Taxonomy" id="400682"/>
    <lineage>
        <taxon>Eukaryota</taxon>
        <taxon>Metazoa</taxon>
        <taxon>Porifera</taxon>
        <taxon>Demospongiae</taxon>
        <taxon>Heteroscleromorpha</taxon>
        <taxon>Haplosclerida</taxon>
        <taxon>Niphatidae</taxon>
        <taxon>Amphimedon</taxon>
    </lineage>
</organism>